<dbReference type="OrthoDB" id="2414538at2759"/>
<dbReference type="Pfam" id="PF00400">
    <property type="entry name" value="WD40"/>
    <property type="match status" value="3"/>
</dbReference>
<keyword evidence="1 3" id="KW-0853">WD repeat</keyword>
<evidence type="ECO:0000256" key="2">
    <source>
        <dbReference type="ARBA" id="ARBA00022737"/>
    </source>
</evidence>
<proteinExistence type="predicted"/>
<reference evidence="5 6" key="1">
    <citation type="submission" date="2014-04" db="EMBL/GenBank/DDBJ databases">
        <authorList>
            <consortium name="DOE Joint Genome Institute"/>
            <person name="Kuo A."/>
            <person name="Kohler A."/>
            <person name="Nagy L.G."/>
            <person name="Floudas D."/>
            <person name="Copeland A."/>
            <person name="Barry K.W."/>
            <person name="Cichocki N."/>
            <person name="Veneault-Fourrey C."/>
            <person name="LaButti K."/>
            <person name="Lindquist E.A."/>
            <person name="Lipzen A."/>
            <person name="Lundell T."/>
            <person name="Morin E."/>
            <person name="Murat C."/>
            <person name="Sun H."/>
            <person name="Tunlid A."/>
            <person name="Henrissat B."/>
            <person name="Grigoriev I.V."/>
            <person name="Hibbett D.S."/>
            <person name="Martin F."/>
            <person name="Nordberg H.P."/>
            <person name="Cantor M.N."/>
            <person name="Hua S.X."/>
        </authorList>
    </citation>
    <scope>NUCLEOTIDE SEQUENCE [LARGE SCALE GENOMIC DNA]</scope>
    <source>
        <strain evidence="5 6">Foug A</strain>
    </source>
</reference>
<evidence type="ECO:0008006" key="7">
    <source>
        <dbReference type="Google" id="ProtNLM"/>
    </source>
</evidence>
<dbReference type="AlphaFoldDB" id="A0A0C3A2S8"/>
<reference evidence="6" key="2">
    <citation type="submission" date="2015-01" db="EMBL/GenBank/DDBJ databases">
        <title>Evolutionary Origins and Diversification of the Mycorrhizal Mutualists.</title>
        <authorList>
            <consortium name="DOE Joint Genome Institute"/>
            <consortium name="Mycorrhizal Genomics Consortium"/>
            <person name="Kohler A."/>
            <person name="Kuo A."/>
            <person name="Nagy L.G."/>
            <person name="Floudas D."/>
            <person name="Copeland A."/>
            <person name="Barry K.W."/>
            <person name="Cichocki N."/>
            <person name="Veneault-Fourrey C."/>
            <person name="LaButti K."/>
            <person name="Lindquist E.A."/>
            <person name="Lipzen A."/>
            <person name="Lundell T."/>
            <person name="Morin E."/>
            <person name="Murat C."/>
            <person name="Riley R."/>
            <person name="Ohm R."/>
            <person name="Sun H."/>
            <person name="Tunlid A."/>
            <person name="Henrissat B."/>
            <person name="Grigoriev I.V."/>
            <person name="Hibbett D.S."/>
            <person name="Martin F."/>
        </authorList>
    </citation>
    <scope>NUCLEOTIDE SEQUENCE [LARGE SCALE GENOMIC DNA]</scope>
    <source>
        <strain evidence="6">Foug A</strain>
    </source>
</reference>
<feature type="region of interest" description="Disordered" evidence="4">
    <location>
        <begin position="351"/>
        <end position="422"/>
    </location>
</feature>
<dbReference type="InParanoid" id="A0A0C3A2S8"/>
<feature type="compositionally biased region" description="Basic and acidic residues" evidence="4">
    <location>
        <begin position="378"/>
        <end position="389"/>
    </location>
</feature>
<keyword evidence="2" id="KW-0677">Repeat</keyword>
<evidence type="ECO:0000313" key="5">
    <source>
        <dbReference type="EMBL" id="KIM67958.1"/>
    </source>
</evidence>
<feature type="repeat" description="WD" evidence="3">
    <location>
        <begin position="452"/>
        <end position="479"/>
    </location>
</feature>
<dbReference type="InterPro" id="IPR036322">
    <property type="entry name" value="WD40_repeat_dom_sf"/>
</dbReference>
<feature type="compositionally biased region" description="Acidic residues" evidence="4">
    <location>
        <begin position="402"/>
        <end position="422"/>
    </location>
</feature>
<dbReference type="GO" id="GO:0045717">
    <property type="term" value="P:negative regulation of fatty acid biosynthetic process"/>
    <property type="evidence" value="ECO:0007669"/>
    <property type="project" value="TreeGrafter"/>
</dbReference>
<dbReference type="Gene3D" id="2.130.10.10">
    <property type="entry name" value="YVTN repeat-like/Quinoprotein amine dehydrogenase"/>
    <property type="match status" value="3"/>
</dbReference>
<evidence type="ECO:0000256" key="3">
    <source>
        <dbReference type="PROSITE-ProRule" id="PRU00221"/>
    </source>
</evidence>
<organism evidence="5 6">
    <name type="scientific">Scleroderma citrinum Foug A</name>
    <dbReference type="NCBI Taxonomy" id="1036808"/>
    <lineage>
        <taxon>Eukaryota</taxon>
        <taxon>Fungi</taxon>
        <taxon>Dikarya</taxon>
        <taxon>Basidiomycota</taxon>
        <taxon>Agaricomycotina</taxon>
        <taxon>Agaricomycetes</taxon>
        <taxon>Agaricomycetidae</taxon>
        <taxon>Boletales</taxon>
        <taxon>Sclerodermatineae</taxon>
        <taxon>Sclerodermataceae</taxon>
        <taxon>Scleroderma</taxon>
    </lineage>
</organism>
<dbReference type="STRING" id="1036808.A0A0C3A2S8"/>
<feature type="repeat" description="WD" evidence="3">
    <location>
        <begin position="127"/>
        <end position="160"/>
    </location>
</feature>
<name>A0A0C3A2S8_9AGAM</name>
<evidence type="ECO:0000256" key="1">
    <source>
        <dbReference type="ARBA" id="ARBA00022574"/>
    </source>
</evidence>
<dbReference type="EMBL" id="KN822011">
    <property type="protein sequence ID" value="KIM67958.1"/>
    <property type="molecule type" value="Genomic_DNA"/>
</dbReference>
<dbReference type="GO" id="GO:0080008">
    <property type="term" value="C:Cul4-RING E3 ubiquitin ligase complex"/>
    <property type="evidence" value="ECO:0007669"/>
    <property type="project" value="TreeGrafter"/>
</dbReference>
<accession>A0A0C3A2S8</accession>
<dbReference type="SUPFAM" id="SSF50978">
    <property type="entry name" value="WD40 repeat-like"/>
    <property type="match status" value="1"/>
</dbReference>
<dbReference type="HOGENOM" id="CLU_012381_2_0_1"/>
<feature type="repeat" description="WD" evidence="3">
    <location>
        <begin position="76"/>
        <end position="117"/>
    </location>
</feature>
<evidence type="ECO:0000256" key="4">
    <source>
        <dbReference type="SAM" id="MobiDB-lite"/>
    </source>
</evidence>
<dbReference type="InterPro" id="IPR001680">
    <property type="entry name" value="WD40_rpt"/>
</dbReference>
<dbReference type="GO" id="GO:0005737">
    <property type="term" value="C:cytoplasm"/>
    <property type="evidence" value="ECO:0007669"/>
    <property type="project" value="TreeGrafter"/>
</dbReference>
<dbReference type="SMART" id="SM00320">
    <property type="entry name" value="WD40"/>
    <property type="match status" value="5"/>
</dbReference>
<dbReference type="PROSITE" id="PS50294">
    <property type="entry name" value="WD_REPEATS_REGION"/>
    <property type="match status" value="1"/>
</dbReference>
<sequence length="576" mass="64060">MDIDDERPSERDPDDTFEPLLLNSSRRLRLSLSSTTNTSLADLPPFSTKIQSWKRHQLGDVWARQLDRVNVLGSGDHGHRGCVNALSWAQNGEWLISSGDDQDIRVWRMDPSTDANEYPFTCQSVIHTGHTHNVFNAQALPHSSRIATVSGDRQVRVFDVGEGIGHSPTGSEMTYSVHQACIRILRCHSGRTKRIITEDSPDLFLTVAEDGTVRQHDLRTHHVCGDRGCPAPLVKLPHELSTIALSPLTPYQFIVGGESPFAHLFDRRHISRYLQEEWGMSPSARDATTCVRKFSRRSRARGELKGHEHITGARISSRNGHEVSFNSDAVYLYSTRDEPGNIESLGKVAILPPNPKRRKCSSIGVGTSPPLPSYRSHRHEEVADDESRNAESAAINPHDDLDITDDSEDETEDEDLTISADEQDDVPLIYPRSRFAGHCNVETIKDVNFLGPYDEYVTSGSDDGNFFIWDKSSGELVDILEGDGSVVNVIEGHPTLPLIAVSGIDTTVKLFAPSRGPTKFSRLGQSDTIMKRNARTSRRGMSASAEIAHLLMHYDRLQTLRDDDSGDVRLAQCTNQ</sequence>
<protein>
    <recommendedName>
        <fullName evidence="7">WD40 repeat-like protein</fullName>
    </recommendedName>
</protein>
<dbReference type="InterPro" id="IPR045151">
    <property type="entry name" value="DCAF8"/>
</dbReference>
<keyword evidence="6" id="KW-1185">Reference proteome</keyword>
<dbReference type="Proteomes" id="UP000053989">
    <property type="component" value="Unassembled WGS sequence"/>
</dbReference>
<gene>
    <name evidence="5" type="ORF">SCLCIDRAFT_14005</name>
</gene>
<evidence type="ECO:0000313" key="6">
    <source>
        <dbReference type="Proteomes" id="UP000053989"/>
    </source>
</evidence>
<dbReference type="PANTHER" id="PTHR15574">
    <property type="entry name" value="WD REPEAT DOMAIN-CONTAINING FAMILY"/>
    <property type="match status" value="1"/>
</dbReference>
<dbReference type="PROSITE" id="PS50082">
    <property type="entry name" value="WD_REPEATS_2"/>
    <property type="match status" value="3"/>
</dbReference>
<dbReference type="InterPro" id="IPR015943">
    <property type="entry name" value="WD40/YVTN_repeat-like_dom_sf"/>
</dbReference>
<dbReference type="FunCoup" id="A0A0C3A2S8">
    <property type="interactions" value="62"/>
</dbReference>
<dbReference type="PANTHER" id="PTHR15574:SF40">
    <property type="entry name" value="WD AND TETRATRICOPEPTIDE REPEATS PROTEIN 1"/>
    <property type="match status" value="1"/>
</dbReference>